<dbReference type="Gramene" id="HORVU.MOREX.r3.3HG0248600.1">
    <property type="protein sequence ID" value="HORVU.MOREX.r3.3HG0248600.1.CDS1"/>
    <property type="gene ID" value="HORVU.MOREX.r3.3HG0248600"/>
</dbReference>
<evidence type="ECO:0000313" key="1">
    <source>
        <dbReference type="EnsemblPlants" id="HORVU.MOREX.r3.3HG0248600.1.CDS1"/>
    </source>
</evidence>
<sequence length="102" mass="11135">MQAWSLWKDGNTKDFVDSPIVGSCSLDETLRCIHIGLLCVQGSPNARPLMSSIVSFLENGDISLPTPKEPMYFIEHNYGADGAAQNTVNFANTMSITVLEGR</sequence>
<name>A0A8I6X036_HORVV</name>
<evidence type="ECO:0000313" key="2">
    <source>
        <dbReference type="Proteomes" id="UP000011116"/>
    </source>
</evidence>
<protein>
    <recommendedName>
        <fullName evidence="3">Serine/threonine-protein kinase</fullName>
    </recommendedName>
</protein>
<dbReference type="PANTHER" id="PTHR27006:SF626">
    <property type="entry name" value="RECEPTOR-LIKE SERINE_THREONINE-PROTEIN KINASE"/>
    <property type="match status" value="1"/>
</dbReference>
<dbReference type="OMA" id="NERPLMS"/>
<dbReference type="AlphaFoldDB" id="A0A8I6X036"/>
<evidence type="ECO:0008006" key="3">
    <source>
        <dbReference type="Google" id="ProtNLM"/>
    </source>
</evidence>
<reference evidence="1" key="2">
    <citation type="submission" date="2020-10" db="EMBL/GenBank/DDBJ databases">
        <authorList>
            <person name="Scholz U."/>
            <person name="Mascher M."/>
            <person name="Fiebig A."/>
        </authorList>
    </citation>
    <scope>NUCLEOTIDE SEQUENCE [LARGE SCALE GENOMIC DNA]</scope>
    <source>
        <strain evidence="1">cv. Morex</strain>
    </source>
</reference>
<dbReference type="EnsemblPlants" id="HORVU.MOREX.r3.3HG0248600.1">
    <property type="protein sequence ID" value="HORVU.MOREX.r3.3HG0248600.1.CDS1"/>
    <property type="gene ID" value="HORVU.MOREX.r3.3HG0248600"/>
</dbReference>
<dbReference type="SMR" id="A0A8I6X036"/>
<accession>A0A8I6X036</accession>
<dbReference type="Gene3D" id="1.10.510.10">
    <property type="entry name" value="Transferase(Phosphotransferase) domain 1"/>
    <property type="match status" value="1"/>
</dbReference>
<organism evidence="1 2">
    <name type="scientific">Hordeum vulgare subsp. vulgare</name>
    <name type="common">Domesticated barley</name>
    <dbReference type="NCBI Taxonomy" id="112509"/>
    <lineage>
        <taxon>Eukaryota</taxon>
        <taxon>Viridiplantae</taxon>
        <taxon>Streptophyta</taxon>
        <taxon>Embryophyta</taxon>
        <taxon>Tracheophyta</taxon>
        <taxon>Spermatophyta</taxon>
        <taxon>Magnoliopsida</taxon>
        <taxon>Liliopsida</taxon>
        <taxon>Poales</taxon>
        <taxon>Poaceae</taxon>
        <taxon>BOP clade</taxon>
        <taxon>Pooideae</taxon>
        <taxon>Triticodae</taxon>
        <taxon>Triticeae</taxon>
        <taxon>Hordeinae</taxon>
        <taxon>Hordeum</taxon>
    </lineage>
</organism>
<reference evidence="2" key="1">
    <citation type="journal article" date="2012" name="Nature">
        <title>A physical, genetic and functional sequence assembly of the barley genome.</title>
        <authorList>
            <consortium name="The International Barley Genome Sequencing Consortium"/>
            <person name="Mayer K.F."/>
            <person name="Waugh R."/>
            <person name="Brown J.W."/>
            <person name="Schulman A."/>
            <person name="Langridge P."/>
            <person name="Platzer M."/>
            <person name="Fincher G.B."/>
            <person name="Muehlbauer G.J."/>
            <person name="Sato K."/>
            <person name="Close T.J."/>
            <person name="Wise R.P."/>
            <person name="Stein N."/>
        </authorList>
    </citation>
    <scope>NUCLEOTIDE SEQUENCE [LARGE SCALE GENOMIC DNA]</scope>
    <source>
        <strain evidence="2">cv. Morex</strain>
    </source>
</reference>
<proteinExistence type="predicted"/>
<reference evidence="1" key="3">
    <citation type="submission" date="2022-01" db="UniProtKB">
        <authorList>
            <consortium name="EnsemblPlants"/>
        </authorList>
    </citation>
    <scope>IDENTIFICATION</scope>
    <source>
        <strain evidence="1">subsp. vulgare</strain>
    </source>
</reference>
<dbReference type="Proteomes" id="UP000011116">
    <property type="component" value="Chromosome 3H"/>
</dbReference>
<keyword evidence="2" id="KW-1185">Reference proteome</keyword>
<dbReference type="PANTHER" id="PTHR27006">
    <property type="entry name" value="PROMASTIGOTE SURFACE ANTIGEN PROTEIN PSA"/>
    <property type="match status" value="1"/>
</dbReference>